<keyword evidence="7" id="KW-0436">Ligase</keyword>
<dbReference type="Pfam" id="PF04932">
    <property type="entry name" value="Wzy_C"/>
    <property type="match status" value="1"/>
</dbReference>
<feature type="transmembrane region" description="Helical" evidence="5">
    <location>
        <begin position="112"/>
        <end position="133"/>
    </location>
</feature>
<evidence type="ECO:0000256" key="4">
    <source>
        <dbReference type="ARBA" id="ARBA00023136"/>
    </source>
</evidence>
<gene>
    <name evidence="7" type="ORF">SAMN04488027_102111</name>
</gene>
<evidence type="ECO:0000259" key="6">
    <source>
        <dbReference type="Pfam" id="PF04932"/>
    </source>
</evidence>
<reference evidence="7 8" key="1">
    <citation type="submission" date="2016-10" db="EMBL/GenBank/DDBJ databases">
        <authorList>
            <person name="de Groot N.N."/>
        </authorList>
    </citation>
    <scope>NUCLEOTIDE SEQUENCE [LARGE SCALE GENOMIC DNA]</scope>
    <source>
        <strain evidence="7 8">DSM 19803</strain>
    </source>
</reference>
<comment type="subcellular location">
    <subcellularLocation>
        <location evidence="1">Membrane</location>
        <topology evidence="1">Multi-pass membrane protein</topology>
    </subcellularLocation>
</comment>
<proteinExistence type="predicted"/>
<keyword evidence="2 5" id="KW-0812">Transmembrane</keyword>
<feature type="domain" description="O-antigen ligase-related" evidence="6">
    <location>
        <begin position="198"/>
        <end position="348"/>
    </location>
</feature>
<keyword evidence="8" id="KW-1185">Reference proteome</keyword>
<organism evidence="7 8">
    <name type="scientific">Psychroflexus sediminis</name>
    <dbReference type="NCBI Taxonomy" id="470826"/>
    <lineage>
        <taxon>Bacteria</taxon>
        <taxon>Pseudomonadati</taxon>
        <taxon>Bacteroidota</taxon>
        <taxon>Flavobacteriia</taxon>
        <taxon>Flavobacteriales</taxon>
        <taxon>Flavobacteriaceae</taxon>
        <taxon>Psychroflexus</taxon>
    </lineage>
</organism>
<sequence length="414" mass="48123">MKSEISKKLLIFSLYGIAAFPLLPEEILGLPVILLFISSVINFIETKKINFNYKKLFIATIPFILFLFSSFYSDDFSYAFKKVSGTRLSLLVVPLSFFLLKSESIQHIKSNLTKFQMLFSISSLLLCVIYFTYLPFIEPSNNPAFVFPSGFFFKFAVNDIPYFHIEPVYFSFLITLSLINTVHLFTTKKLNSFFFIIIIIIYLSVVFLLVSKIAILFTILFGAWFIFFKLKRKKISIILIILALLIIYPIYQIPSIKYEVEELQYFYKGKKRAKDDSTQQRYRVTKSSLDLAKQVNPLIGTGIGDVQKELNEVYEKNNYEELLTKKFDTHNQFISIFLGVGIIGLLGLMAHLISLIVLAFNKKFNYSLWALLFIILQMFTETVLERQLPVIVYSFLISFILFLPKNLSFNKKRR</sequence>
<evidence type="ECO:0000256" key="1">
    <source>
        <dbReference type="ARBA" id="ARBA00004141"/>
    </source>
</evidence>
<accession>A0A1G7UKB7</accession>
<dbReference type="AlphaFoldDB" id="A0A1G7UKB7"/>
<dbReference type="RefSeq" id="WP_093365026.1">
    <property type="nucleotide sequence ID" value="NZ_FNCW01000002.1"/>
</dbReference>
<dbReference type="InterPro" id="IPR051533">
    <property type="entry name" value="WaaL-like"/>
</dbReference>
<evidence type="ECO:0000256" key="3">
    <source>
        <dbReference type="ARBA" id="ARBA00022989"/>
    </source>
</evidence>
<feature type="transmembrane region" description="Helical" evidence="5">
    <location>
        <begin position="390"/>
        <end position="407"/>
    </location>
</feature>
<dbReference type="EMBL" id="FNCW01000002">
    <property type="protein sequence ID" value="SDG47539.1"/>
    <property type="molecule type" value="Genomic_DNA"/>
</dbReference>
<feature type="transmembrane region" description="Helical" evidence="5">
    <location>
        <begin position="366"/>
        <end position="384"/>
    </location>
</feature>
<feature type="transmembrane region" description="Helical" evidence="5">
    <location>
        <begin position="28"/>
        <end position="44"/>
    </location>
</feature>
<dbReference type="PANTHER" id="PTHR37422">
    <property type="entry name" value="TEICHURONIC ACID BIOSYNTHESIS PROTEIN TUAE"/>
    <property type="match status" value="1"/>
</dbReference>
<dbReference type="GO" id="GO:0016020">
    <property type="term" value="C:membrane"/>
    <property type="evidence" value="ECO:0007669"/>
    <property type="project" value="UniProtKB-SubCell"/>
</dbReference>
<feature type="transmembrane region" description="Helical" evidence="5">
    <location>
        <begin position="168"/>
        <end position="186"/>
    </location>
</feature>
<evidence type="ECO:0000256" key="5">
    <source>
        <dbReference type="SAM" id="Phobius"/>
    </source>
</evidence>
<dbReference type="STRING" id="470826.SAMN04488027_102111"/>
<feature type="transmembrane region" description="Helical" evidence="5">
    <location>
        <begin position="84"/>
        <end position="100"/>
    </location>
</feature>
<evidence type="ECO:0000313" key="8">
    <source>
        <dbReference type="Proteomes" id="UP000199296"/>
    </source>
</evidence>
<feature type="transmembrane region" description="Helical" evidence="5">
    <location>
        <begin position="235"/>
        <end position="253"/>
    </location>
</feature>
<name>A0A1G7UKB7_9FLAO</name>
<dbReference type="GO" id="GO:0016874">
    <property type="term" value="F:ligase activity"/>
    <property type="evidence" value="ECO:0007669"/>
    <property type="project" value="UniProtKB-KW"/>
</dbReference>
<keyword evidence="4 5" id="KW-0472">Membrane</keyword>
<evidence type="ECO:0000256" key="2">
    <source>
        <dbReference type="ARBA" id="ARBA00022692"/>
    </source>
</evidence>
<dbReference type="PANTHER" id="PTHR37422:SF17">
    <property type="entry name" value="O-ANTIGEN LIGASE"/>
    <property type="match status" value="1"/>
</dbReference>
<feature type="transmembrane region" description="Helical" evidence="5">
    <location>
        <begin position="56"/>
        <end position="72"/>
    </location>
</feature>
<dbReference type="InterPro" id="IPR007016">
    <property type="entry name" value="O-antigen_ligase-rel_domated"/>
</dbReference>
<evidence type="ECO:0000313" key="7">
    <source>
        <dbReference type="EMBL" id="SDG47539.1"/>
    </source>
</evidence>
<keyword evidence="3 5" id="KW-1133">Transmembrane helix</keyword>
<feature type="transmembrane region" description="Helical" evidence="5">
    <location>
        <begin position="192"/>
        <end position="223"/>
    </location>
</feature>
<feature type="transmembrane region" description="Helical" evidence="5">
    <location>
        <begin position="333"/>
        <end position="359"/>
    </location>
</feature>
<dbReference type="OrthoDB" id="1631746at2"/>
<protein>
    <submittedName>
        <fullName evidence="7">O-antigen ligase like membrane protein</fullName>
    </submittedName>
</protein>
<dbReference type="Proteomes" id="UP000199296">
    <property type="component" value="Unassembled WGS sequence"/>
</dbReference>